<evidence type="ECO:0000256" key="11">
    <source>
        <dbReference type="ARBA" id="ARBA00067136"/>
    </source>
</evidence>
<keyword evidence="8 12" id="KW-0503">Monooxygenase</keyword>
<comment type="similarity">
    <text evidence="2">Belongs to the nitronate monooxygenase family. NMO class I subfamily.</text>
</comment>
<evidence type="ECO:0000313" key="13">
    <source>
        <dbReference type="EMBL" id="SUQ27049.1"/>
    </source>
</evidence>
<sequence length="354" mass="37866">MYKGKITELLGSELPIIQAPMAGVQDSALAIAVCEAGGLGSLPCGMLSADKIVAEIEAIQAATDKPFNLNFFCHEMPEQDARQQQIWRDTLRPYFNELGSEPENHSGGASRLPFSHEIADAIEHYQPRVISFHFGLPKPDLLARVKSWGCAVISSATTLQEALWLEVHGADAIIAQGAEAGGHRGMFLTNDVTTQLGTFALVPQIAHNVRIPVIAAGGIADSRGIKAAMTLGAEAVQLGTAYMLCSEAKTSPLHRSAISCIRAEHTALTNVFSGRPARGIVNRAMRDLNYLSSLAPQFPYASAEMSALRTLAEQQGRDDFTPLWCGQNTSGCVAISAAELTLLLATESGMLPIR</sequence>
<dbReference type="FunFam" id="3.20.20.70:FF:000154">
    <property type="entry name" value="Probable nitronate monooxygenase"/>
    <property type="match status" value="1"/>
</dbReference>
<dbReference type="Proteomes" id="UP000057088">
    <property type="component" value="Chromosome 1"/>
</dbReference>
<reference evidence="13 15" key="3">
    <citation type="submission" date="2018-06" db="EMBL/GenBank/DDBJ databases">
        <authorList>
            <consortium name="Pathogen Informatics"/>
            <person name="Doyle S."/>
        </authorList>
    </citation>
    <scope>NUCLEOTIDE SEQUENCE [LARGE SCALE GENOMIC DNA]</scope>
    <source>
        <strain evidence="13 15">NCTC11327</strain>
    </source>
</reference>
<accession>A0AAX2LY25</accession>
<keyword evidence="3" id="KW-0216">Detoxification</keyword>
<protein>
    <recommendedName>
        <fullName evidence="11">Nitronate monooxygenase</fullName>
    </recommendedName>
    <alternativeName>
        <fullName evidence="9">Propionate 3-nitronate monooxygenase</fullName>
    </alternativeName>
</protein>
<evidence type="ECO:0000256" key="4">
    <source>
        <dbReference type="ARBA" id="ARBA00022630"/>
    </source>
</evidence>
<evidence type="ECO:0000256" key="5">
    <source>
        <dbReference type="ARBA" id="ARBA00022643"/>
    </source>
</evidence>
<proteinExistence type="inferred from homology"/>
<evidence type="ECO:0000256" key="9">
    <source>
        <dbReference type="ARBA" id="ARBA00031155"/>
    </source>
</evidence>
<dbReference type="CDD" id="cd04730">
    <property type="entry name" value="NPD_like"/>
    <property type="match status" value="1"/>
</dbReference>
<keyword evidence="4" id="KW-0285">Flavoprotein</keyword>
<dbReference type="AlphaFoldDB" id="A0AAX2LY25"/>
<dbReference type="Gene3D" id="3.20.20.70">
    <property type="entry name" value="Aldolase class I"/>
    <property type="match status" value="1"/>
</dbReference>
<dbReference type="GO" id="GO:0018580">
    <property type="term" value="F:nitronate monooxygenase activity"/>
    <property type="evidence" value="ECO:0007669"/>
    <property type="project" value="InterPro"/>
</dbReference>
<dbReference type="PANTHER" id="PTHR42747">
    <property type="entry name" value="NITRONATE MONOOXYGENASE-RELATED"/>
    <property type="match status" value="1"/>
</dbReference>
<dbReference type="GO" id="GO:0051213">
    <property type="term" value="F:dioxygenase activity"/>
    <property type="evidence" value="ECO:0007669"/>
    <property type="project" value="UniProtKB-KW"/>
</dbReference>
<keyword evidence="6" id="KW-0547">Nucleotide-binding</keyword>
<dbReference type="InterPro" id="IPR004136">
    <property type="entry name" value="NMO"/>
</dbReference>
<evidence type="ECO:0000256" key="1">
    <source>
        <dbReference type="ARBA" id="ARBA00001917"/>
    </source>
</evidence>
<evidence type="ECO:0000313" key="15">
    <source>
        <dbReference type="Proteomes" id="UP000254626"/>
    </source>
</evidence>
<name>A0AAX2LY25_VIBFL</name>
<evidence type="ECO:0000313" key="14">
    <source>
        <dbReference type="Proteomes" id="UP000057088"/>
    </source>
</evidence>
<dbReference type="EMBL" id="CP014034">
    <property type="protein sequence ID" value="AMF92223.1"/>
    <property type="molecule type" value="Genomic_DNA"/>
</dbReference>
<keyword evidence="5" id="KW-0288">FMN</keyword>
<evidence type="ECO:0000256" key="10">
    <source>
        <dbReference type="ARBA" id="ARBA00049401"/>
    </source>
</evidence>
<dbReference type="GeneID" id="29383960"/>
<keyword evidence="14" id="KW-1185">Reference proteome</keyword>
<dbReference type="GO" id="GO:0000166">
    <property type="term" value="F:nucleotide binding"/>
    <property type="evidence" value="ECO:0007669"/>
    <property type="project" value="UniProtKB-KW"/>
</dbReference>
<evidence type="ECO:0000256" key="7">
    <source>
        <dbReference type="ARBA" id="ARBA00023002"/>
    </source>
</evidence>
<dbReference type="InterPro" id="IPR013785">
    <property type="entry name" value="Aldolase_TIM"/>
</dbReference>
<evidence type="ECO:0000256" key="3">
    <source>
        <dbReference type="ARBA" id="ARBA00022575"/>
    </source>
</evidence>
<comment type="cofactor">
    <cofactor evidence="1">
        <name>FMN</name>
        <dbReference type="ChEBI" id="CHEBI:58210"/>
    </cofactor>
</comment>
<dbReference type="PANTHER" id="PTHR42747:SF3">
    <property type="entry name" value="NITRONATE MONOOXYGENASE-RELATED"/>
    <property type="match status" value="1"/>
</dbReference>
<evidence type="ECO:0000256" key="8">
    <source>
        <dbReference type="ARBA" id="ARBA00023033"/>
    </source>
</evidence>
<comment type="catalytic activity">
    <reaction evidence="10">
        <text>3 propionate 3-nitronate + 3 O2 + H2O = 3 3-oxopropanoate + 2 nitrate + nitrite + H2O2 + 3 H(+)</text>
        <dbReference type="Rhea" id="RHEA:57332"/>
        <dbReference type="ChEBI" id="CHEBI:15377"/>
        <dbReference type="ChEBI" id="CHEBI:15378"/>
        <dbReference type="ChEBI" id="CHEBI:15379"/>
        <dbReference type="ChEBI" id="CHEBI:16240"/>
        <dbReference type="ChEBI" id="CHEBI:16301"/>
        <dbReference type="ChEBI" id="CHEBI:17632"/>
        <dbReference type="ChEBI" id="CHEBI:33190"/>
        <dbReference type="ChEBI" id="CHEBI:136067"/>
    </reaction>
</comment>
<dbReference type="KEGG" id="vfl:AL536_01705"/>
<evidence type="ECO:0000256" key="2">
    <source>
        <dbReference type="ARBA" id="ARBA00009881"/>
    </source>
</evidence>
<reference evidence="14" key="1">
    <citation type="submission" date="2015-12" db="EMBL/GenBank/DDBJ databases">
        <title>FDA dAtabase for Regulatory Grade micrObial Sequences (FDA-ARGOS): Supporting development and validation of Infectious Disease Dx tests.</title>
        <authorList>
            <person name="Hoffmann M."/>
            <person name="Allard M."/>
            <person name="Evans P."/>
            <person name="Brown E."/>
            <person name="Tallon L.J."/>
            <person name="Sadzewicz L."/>
            <person name="Sengamalay N."/>
            <person name="Ott S."/>
            <person name="Godinez A."/>
            <person name="Nagaraj S."/>
            <person name="Vyas G."/>
            <person name="Aluvathingal J."/>
            <person name="Nadendla S."/>
            <person name="Geyer C."/>
            <person name="Sichtig H."/>
        </authorList>
    </citation>
    <scope>NUCLEOTIDE SEQUENCE [LARGE SCALE GENOMIC DNA]</scope>
    <source>
        <strain evidence="14">ATCC 33809</strain>
    </source>
</reference>
<gene>
    <name evidence="12" type="ORF">AL536_01705</name>
    <name evidence="13" type="ORF">NCTC11327_03917</name>
</gene>
<dbReference type="EMBL" id="UHIP01000002">
    <property type="protein sequence ID" value="SUQ27049.1"/>
    <property type="molecule type" value="Genomic_DNA"/>
</dbReference>
<keyword evidence="13" id="KW-0223">Dioxygenase</keyword>
<evidence type="ECO:0000256" key="6">
    <source>
        <dbReference type="ARBA" id="ARBA00022741"/>
    </source>
</evidence>
<keyword evidence="7 13" id="KW-0560">Oxidoreductase</keyword>
<dbReference type="RefSeq" id="WP_061055423.1">
    <property type="nucleotide sequence ID" value="NZ_CABLBX010000004.1"/>
</dbReference>
<dbReference type="Proteomes" id="UP000254626">
    <property type="component" value="Unassembled WGS sequence"/>
</dbReference>
<evidence type="ECO:0000313" key="12">
    <source>
        <dbReference type="EMBL" id="AMF92223.1"/>
    </source>
</evidence>
<reference evidence="12" key="2">
    <citation type="submission" date="2018-01" db="EMBL/GenBank/DDBJ databases">
        <title>FDA dAtabase for Regulatory Grade micrObial Sequences (FDA-ARGOS): Supporting development and validation of Infectious Disease Dx tests.</title>
        <authorList>
            <person name="Hoffmann M."/>
            <person name="Allard M."/>
            <person name="Evans P."/>
            <person name="Brown E."/>
            <person name="Tallon L."/>
            <person name="Sadzewicz L."/>
            <person name="Sengamalay N."/>
            <person name="Ott S."/>
            <person name="Godinez A."/>
            <person name="Nagaraj S."/>
            <person name="Vyas G."/>
            <person name="Aluvathingal J."/>
            <person name="Nadendla S."/>
            <person name="Geyer C."/>
            <person name="Sichtig H."/>
        </authorList>
    </citation>
    <scope>NUCLEOTIDE SEQUENCE</scope>
    <source>
        <strain evidence="12">ATCC 33809</strain>
    </source>
</reference>
<dbReference type="GO" id="GO:0009636">
    <property type="term" value="P:response to toxic substance"/>
    <property type="evidence" value="ECO:0007669"/>
    <property type="project" value="UniProtKB-KW"/>
</dbReference>
<dbReference type="SUPFAM" id="SSF51412">
    <property type="entry name" value="Inosine monophosphate dehydrogenase (IMPDH)"/>
    <property type="match status" value="1"/>
</dbReference>
<organism evidence="13 15">
    <name type="scientific">Vibrio fluvialis</name>
    <dbReference type="NCBI Taxonomy" id="676"/>
    <lineage>
        <taxon>Bacteria</taxon>
        <taxon>Pseudomonadati</taxon>
        <taxon>Pseudomonadota</taxon>
        <taxon>Gammaproteobacteria</taxon>
        <taxon>Vibrionales</taxon>
        <taxon>Vibrionaceae</taxon>
        <taxon>Vibrio</taxon>
    </lineage>
</organism>
<dbReference type="Pfam" id="PF03060">
    <property type="entry name" value="NMO"/>
    <property type="match status" value="1"/>
</dbReference>